<dbReference type="Pfam" id="PF00127">
    <property type="entry name" value="Copper-bind"/>
    <property type="match status" value="1"/>
</dbReference>
<dbReference type="Proteomes" id="UP001596422">
    <property type="component" value="Unassembled WGS sequence"/>
</dbReference>
<proteinExistence type="predicted"/>
<dbReference type="InterPro" id="IPR000923">
    <property type="entry name" value="BlueCu_1"/>
</dbReference>
<organism evidence="4 5">
    <name type="scientific">Marinobacterium aestuariivivens</name>
    <dbReference type="NCBI Taxonomy" id="1698799"/>
    <lineage>
        <taxon>Bacteria</taxon>
        <taxon>Pseudomonadati</taxon>
        <taxon>Pseudomonadota</taxon>
        <taxon>Gammaproteobacteria</taxon>
        <taxon>Oceanospirillales</taxon>
        <taxon>Oceanospirillaceae</taxon>
        <taxon>Marinobacterium</taxon>
    </lineage>
</organism>
<evidence type="ECO:0000313" key="4">
    <source>
        <dbReference type="EMBL" id="MFC6673432.1"/>
    </source>
</evidence>
<evidence type="ECO:0000259" key="3">
    <source>
        <dbReference type="Pfam" id="PF00127"/>
    </source>
</evidence>
<evidence type="ECO:0000313" key="5">
    <source>
        <dbReference type="Proteomes" id="UP001596422"/>
    </source>
</evidence>
<feature type="domain" description="Blue (type 1) copper" evidence="3">
    <location>
        <begin position="8"/>
        <end position="127"/>
    </location>
</feature>
<dbReference type="InterPro" id="IPR050845">
    <property type="entry name" value="Cu-binding_ET"/>
</dbReference>
<dbReference type="RefSeq" id="WP_379911804.1">
    <property type="nucleotide sequence ID" value="NZ_JBHSWE010000001.1"/>
</dbReference>
<name>A0ABW2A7H2_9GAMM</name>
<keyword evidence="1" id="KW-0479">Metal-binding</keyword>
<dbReference type="EMBL" id="JBHSWE010000001">
    <property type="protein sequence ID" value="MFC6673432.1"/>
    <property type="molecule type" value="Genomic_DNA"/>
</dbReference>
<gene>
    <name evidence="4" type="ORF">ACFQDL_27565</name>
</gene>
<reference evidence="5" key="1">
    <citation type="journal article" date="2019" name="Int. J. Syst. Evol. Microbiol.">
        <title>The Global Catalogue of Microorganisms (GCM) 10K type strain sequencing project: providing services to taxonomists for standard genome sequencing and annotation.</title>
        <authorList>
            <consortium name="The Broad Institute Genomics Platform"/>
            <consortium name="The Broad Institute Genome Sequencing Center for Infectious Disease"/>
            <person name="Wu L."/>
            <person name="Ma J."/>
        </authorList>
    </citation>
    <scope>NUCLEOTIDE SEQUENCE [LARGE SCALE GENOMIC DNA]</scope>
    <source>
        <strain evidence="5">NBRC 111756</strain>
    </source>
</reference>
<comment type="caution">
    <text evidence="4">The sequence shown here is derived from an EMBL/GenBank/DDBJ whole genome shotgun (WGS) entry which is preliminary data.</text>
</comment>
<accession>A0ABW2A7H2</accession>
<keyword evidence="2" id="KW-0186">Copper</keyword>
<dbReference type="PANTHER" id="PTHR38439">
    <property type="entry name" value="AURACYANIN-B"/>
    <property type="match status" value="1"/>
</dbReference>
<keyword evidence="5" id="KW-1185">Reference proteome</keyword>
<evidence type="ECO:0000256" key="1">
    <source>
        <dbReference type="ARBA" id="ARBA00022723"/>
    </source>
</evidence>
<dbReference type="PANTHER" id="PTHR38439:SF3">
    <property type="entry name" value="COPPER-RESISTANT CUPROPROTEIN COPI"/>
    <property type="match status" value="1"/>
</dbReference>
<evidence type="ECO:0000256" key="2">
    <source>
        <dbReference type="ARBA" id="ARBA00023008"/>
    </source>
</evidence>
<sequence length="131" mass="14401">MTLHDNYYDLDTISVEGGETVRFVLKNEGALLHEFNIGTSKMHEGHQAEMVKMMEHGMMTPTGMNHDMAGIDHGSMPGMEGMSHNDPNSVLVGPGETGELIWTFSGDAELQYACNMPGHYQAGMVGEFKHD</sequence>
<protein>
    <submittedName>
        <fullName evidence="4">Plastocyanin/azurin family copper-binding protein</fullName>
    </submittedName>
</protein>
<dbReference type="InterPro" id="IPR008972">
    <property type="entry name" value="Cupredoxin"/>
</dbReference>
<dbReference type="Gene3D" id="2.60.40.420">
    <property type="entry name" value="Cupredoxins - blue copper proteins"/>
    <property type="match status" value="1"/>
</dbReference>
<dbReference type="SUPFAM" id="SSF49503">
    <property type="entry name" value="Cupredoxins"/>
    <property type="match status" value="1"/>
</dbReference>